<dbReference type="OrthoDB" id="1493314at2"/>
<proteinExistence type="predicted"/>
<accession>A0A495SLT4</accession>
<comment type="caution">
    <text evidence="1">The sequence shown here is derived from an EMBL/GenBank/DDBJ whole genome shotgun (WGS) entry which is preliminary data.</text>
</comment>
<dbReference type="Proteomes" id="UP000272428">
    <property type="component" value="Unassembled WGS sequence"/>
</dbReference>
<protein>
    <submittedName>
        <fullName evidence="1">Uncharacterized protein</fullName>
    </submittedName>
</protein>
<dbReference type="EMBL" id="RBXB01000001">
    <property type="protein sequence ID" value="RKT00997.1"/>
    <property type="molecule type" value="Genomic_DNA"/>
</dbReference>
<evidence type="ECO:0000313" key="2">
    <source>
        <dbReference type="Proteomes" id="UP000272428"/>
    </source>
</evidence>
<dbReference type="RefSeq" id="WP_121459946.1">
    <property type="nucleotide sequence ID" value="NZ_RBXB01000001.1"/>
</dbReference>
<name>A0A495SLT4_9FLAO</name>
<reference evidence="1 2" key="1">
    <citation type="submission" date="2018-10" db="EMBL/GenBank/DDBJ databases">
        <title>Genomic Encyclopedia of Archaeal and Bacterial Type Strains, Phase II (KMG-II): from individual species to whole genera.</title>
        <authorList>
            <person name="Goeker M."/>
        </authorList>
    </citation>
    <scope>NUCLEOTIDE SEQUENCE [LARGE SCALE GENOMIC DNA]</scope>
    <source>
        <strain evidence="1 2">DSM 14219</strain>
    </source>
</reference>
<gene>
    <name evidence="1" type="ORF">BCF58_0208</name>
</gene>
<sequence length="240" mass="27941">MKNLLLILILIHSVLYSQNKEITGIYKEGVMGNLSSYRNYIELKSDSTFIYTNLGREYYGKWELSQNKVLLNPKIKKEFAKVRMKESFKIDSDSITITINYIPKYNSGTKSTTFQMATVYFDKKNDYIHISKTPLSSCAWGPPVRKQKILNSNHAVTISKKDFSQIGFMTHNLNDYIVFTKSNPNSNVFEFEIEDIPYDEDIIKDEFFILDGKSLYYPSKKGKKDVMRTPLVKMKKNQLK</sequence>
<dbReference type="AlphaFoldDB" id="A0A495SLT4"/>
<evidence type="ECO:0000313" key="1">
    <source>
        <dbReference type="EMBL" id="RKT00997.1"/>
    </source>
</evidence>
<organism evidence="1 2">
    <name type="scientific">Chryseobacterium defluvii</name>
    <dbReference type="NCBI Taxonomy" id="160396"/>
    <lineage>
        <taxon>Bacteria</taxon>
        <taxon>Pseudomonadati</taxon>
        <taxon>Bacteroidota</taxon>
        <taxon>Flavobacteriia</taxon>
        <taxon>Flavobacteriales</taxon>
        <taxon>Weeksellaceae</taxon>
        <taxon>Chryseobacterium group</taxon>
        <taxon>Chryseobacterium</taxon>
    </lineage>
</organism>
<keyword evidence="2" id="KW-1185">Reference proteome</keyword>